<reference evidence="2" key="2">
    <citation type="journal article" date="2008" name="Nucleic Acids Res.">
        <title>The rice annotation project database (RAP-DB): 2008 update.</title>
        <authorList>
            <consortium name="The rice annotation project (RAP)"/>
        </authorList>
    </citation>
    <scope>GENOME REANNOTATION</scope>
    <source>
        <strain evidence="2">cv. Nipponbare</strain>
    </source>
</reference>
<organism evidence="1 2">
    <name type="scientific">Oryza sativa subsp. japonica</name>
    <name type="common">Rice</name>
    <dbReference type="NCBI Taxonomy" id="39947"/>
    <lineage>
        <taxon>Eukaryota</taxon>
        <taxon>Viridiplantae</taxon>
        <taxon>Streptophyta</taxon>
        <taxon>Embryophyta</taxon>
        <taxon>Tracheophyta</taxon>
        <taxon>Spermatophyta</taxon>
        <taxon>Magnoliopsida</taxon>
        <taxon>Liliopsida</taxon>
        <taxon>Poales</taxon>
        <taxon>Poaceae</taxon>
        <taxon>BOP clade</taxon>
        <taxon>Oryzoideae</taxon>
        <taxon>Oryzeae</taxon>
        <taxon>Oryzinae</taxon>
        <taxon>Oryza</taxon>
        <taxon>Oryza sativa</taxon>
    </lineage>
</organism>
<evidence type="ECO:0000313" key="2">
    <source>
        <dbReference type="Proteomes" id="UP000000763"/>
    </source>
</evidence>
<sequence length="91" mass="9785">MEGGAFLARAAAMALELSSSSAEPAVGALRLLQLLGQQPSLAEVVARLSPKEMKREDKEEREGRGKKGGQLYLVFGFKVENRIKCKVKGPG</sequence>
<evidence type="ECO:0000313" key="1">
    <source>
        <dbReference type="EMBL" id="BAD22230.1"/>
    </source>
</evidence>
<accession>Q6K4J1</accession>
<gene>
    <name evidence="1" type="primary">OJ1118_B06.20</name>
</gene>
<dbReference type="Proteomes" id="UP000000763">
    <property type="component" value="Chromosome 9"/>
</dbReference>
<protein>
    <submittedName>
        <fullName evidence="1">Uncharacterized protein</fullName>
    </submittedName>
</protein>
<proteinExistence type="predicted"/>
<dbReference type="AlphaFoldDB" id="Q6K4J1"/>
<reference evidence="2" key="1">
    <citation type="journal article" date="2005" name="Nature">
        <title>The map-based sequence of the rice genome.</title>
        <authorList>
            <consortium name="International rice genome sequencing project (IRGSP)"/>
            <person name="Matsumoto T."/>
            <person name="Wu J."/>
            <person name="Kanamori H."/>
            <person name="Katayose Y."/>
            <person name="Fujisawa M."/>
            <person name="Namiki N."/>
            <person name="Mizuno H."/>
            <person name="Yamamoto K."/>
            <person name="Antonio B.A."/>
            <person name="Baba T."/>
            <person name="Sakata K."/>
            <person name="Nagamura Y."/>
            <person name="Aoki H."/>
            <person name="Arikawa K."/>
            <person name="Arita K."/>
            <person name="Bito T."/>
            <person name="Chiden Y."/>
            <person name="Fujitsuka N."/>
            <person name="Fukunaka R."/>
            <person name="Hamada M."/>
            <person name="Harada C."/>
            <person name="Hayashi A."/>
            <person name="Hijishita S."/>
            <person name="Honda M."/>
            <person name="Hosokawa S."/>
            <person name="Ichikawa Y."/>
            <person name="Idonuma A."/>
            <person name="Iijima M."/>
            <person name="Ikeda M."/>
            <person name="Ikeno M."/>
            <person name="Ito K."/>
            <person name="Ito S."/>
            <person name="Ito T."/>
            <person name="Ito Y."/>
            <person name="Ito Y."/>
            <person name="Iwabuchi A."/>
            <person name="Kamiya K."/>
            <person name="Karasawa W."/>
            <person name="Kurita K."/>
            <person name="Katagiri S."/>
            <person name="Kikuta A."/>
            <person name="Kobayashi H."/>
            <person name="Kobayashi N."/>
            <person name="Machita K."/>
            <person name="Maehara T."/>
            <person name="Masukawa M."/>
            <person name="Mizubayashi T."/>
            <person name="Mukai Y."/>
            <person name="Nagasaki H."/>
            <person name="Nagata Y."/>
            <person name="Naito S."/>
            <person name="Nakashima M."/>
            <person name="Nakama Y."/>
            <person name="Nakamichi Y."/>
            <person name="Nakamura M."/>
            <person name="Meguro A."/>
            <person name="Negishi M."/>
            <person name="Ohta I."/>
            <person name="Ohta T."/>
            <person name="Okamoto M."/>
            <person name="Ono N."/>
            <person name="Saji S."/>
            <person name="Sakaguchi M."/>
            <person name="Sakai K."/>
            <person name="Shibata M."/>
            <person name="Shimokawa T."/>
            <person name="Song J."/>
            <person name="Takazaki Y."/>
            <person name="Terasawa K."/>
            <person name="Tsugane M."/>
            <person name="Tsuji K."/>
            <person name="Ueda S."/>
            <person name="Waki K."/>
            <person name="Yamagata H."/>
            <person name="Yamamoto M."/>
            <person name="Yamamoto S."/>
            <person name="Yamane H."/>
            <person name="Yoshiki S."/>
            <person name="Yoshihara R."/>
            <person name="Yukawa K."/>
            <person name="Zhong H."/>
            <person name="Yano M."/>
            <person name="Yuan Q."/>
            <person name="Ouyang S."/>
            <person name="Liu J."/>
            <person name="Jones K.M."/>
            <person name="Gansberger K."/>
            <person name="Moffat K."/>
            <person name="Hill J."/>
            <person name="Bera J."/>
            <person name="Fadrosh D."/>
            <person name="Jin S."/>
            <person name="Johri S."/>
            <person name="Kim M."/>
            <person name="Overton L."/>
            <person name="Reardon M."/>
            <person name="Tsitrin T."/>
            <person name="Vuong H."/>
            <person name="Weaver B."/>
            <person name="Ciecko A."/>
            <person name="Tallon L."/>
            <person name="Jackson J."/>
            <person name="Pai G."/>
            <person name="Aken S.V."/>
            <person name="Utterback T."/>
            <person name="Reidmuller S."/>
            <person name="Feldblyum T."/>
            <person name="Hsiao J."/>
            <person name="Zismann V."/>
            <person name="Iobst S."/>
            <person name="de Vazeille A.R."/>
            <person name="Buell C.R."/>
            <person name="Ying K."/>
            <person name="Li Y."/>
            <person name="Lu T."/>
            <person name="Huang Y."/>
            <person name="Zhao Q."/>
            <person name="Feng Q."/>
            <person name="Zhang L."/>
            <person name="Zhu J."/>
            <person name="Weng Q."/>
            <person name="Mu J."/>
            <person name="Lu Y."/>
            <person name="Fan D."/>
            <person name="Liu Y."/>
            <person name="Guan J."/>
            <person name="Zhang Y."/>
            <person name="Yu S."/>
            <person name="Liu X."/>
            <person name="Zhang Y."/>
            <person name="Hong G."/>
            <person name="Han B."/>
            <person name="Choisne N."/>
            <person name="Demange N."/>
            <person name="Orjeda G."/>
            <person name="Samain S."/>
            <person name="Cattolico L."/>
            <person name="Pelletier E."/>
            <person name="Couloux A."/>
            <person name="Segurens B."/>
            <person name="Wincker P."/>
            <person name="D'Hont A."/>
            <person name="Scarpelli C."/>
            <person name="Weissenbach J."/>
            <person name="Salanoubat M."/>
            <person name="Quetier F."/>
            <person name="Yu Y."/>
            <person name="Kim H.R."/>
            <person name="Rambo T."/>
            <person name="Currie J."/>
            <person name="Collura K."/>
            <person name="Luo M."/>
            <person name="Yang T."/>
            <person name="Ammiraju J.S.S."/>
            <person name="Engler F."/>
            <person name="Soderlund C."/>
            <person name="Wing R.A."/>
            <person name="Palmer L.E."/>
            <person name="de la Bastide M."/>
            <person name="Spiegel L."/>
            <person name="Nascimento L."/>
            <person name="Zutavern T."/>
            <person name="O'Shaughnessy A."/>
            <person name="Dike S."/>
            <person name="Dedhia N."/>
            <person name="Preston R."/>
            <person name="Balija V."/>
            <person name="McCombie W.R."/>
            <person name="Chow T."/>
            <person name="Chen H."/>
            <person name="Chung M."/>
            <person name="Chen C."/>
            <person name="Shaw J."/>
            <person name="Wu H."/>
            <person name="Hsiao K."/>
            <person name="Chao Y."/>
            <person name="Chu M."/>
            <person name="Cheng C."/>
            <person name="Hour A."/>
            <person name="Lee P."/>
            <person name="Lin S."/>
            <person name="Lin Y."/>
            <person name="Liou J."/>
            <person name="Liu S."/>
            <person name="Hsing Y."/>
            <person name="Raghuvanshi S."/>
            <person name="Mohanty A."/>
            <person name="Bharti A.K."/>
            <person name="Gaur A."/>
            <person name="Gupta V."/>
            <person name="Kumar D."/>
            <person name="Ravi V."/>
            <person name="Vij S."/>
            <person name="Kapur A."/>
            <person name="Khurana P."/>
            <person name="Khurana P."/>
            <person name="Khurana J.P."/>
            <person name="Tyagi A.K."/>
            <person name="Gaikwad K."/>
            <person name="Singh A."/>
            <person name="Dalal V."/>
            <person name="Srivastava S."/>
            <person name="Dixit A."/>
            <person name="Pal A.K."/>
            <person name="Ghazi I.A."/>
            <person name="Yadav M."/>
            <person name="Pandit A."/>
            <person name="Bhargava A."/>
            <person name="Sureshbabu K."/>
            <person name="Batra K."/>
            <person name="Sharma T.R."/>
            <person name="Mohapatra T."/>
            <person name="Singh N.K."/>
            <person name="Messing J."/>
            <person name="Nelson A.B."/>
            <person name="Fuks G."/>
            <person name="Kavchok S."/>
            <person name="Keizer G."/>
            <person name="Linton E."/>
            <person name="Llaca V."/>
            <person name="Song R."/>
            <person name="Tanyolac B."/>
            <person name="Young S."/>
            <person name="Ho-Il K."/>
            <person name="Hahn J.H."/>
            <person name="Sangsakoo G."/>
            <person name="Vanavichit A."/>
            <person name="de Mattos Luiz.A.T."/>
            <person name="Zimmer P.D."/>
            <person name="Malone G."/>
            <person name="Dellagostin O."/>
            <person name="de Oliveira A.C."/>
            <person name="Bevan M."/>
            <person name="Bancroft I."/>
            <person name="Minx P."/>
            <person name="Cordum H."/>
            <person name="Wilson R."/>
            <person name="Cheng Z."/>
            <person name="Jin W."/>
            <person name="Jiang J."/>
            <person name="Leong S.A."/>
            <person name="Iwama H."/>
            <person name="Gojobori T."/>
            <person name="Itoh T."/>
            <person name="Niimura Y."/>
            <person name="Fujii Y."/>
            <person name="Habara T."/>
            <person name="Sakai H."/>
            <person name="Sato Y."/>
            <person name="Wilson G."/>
            <person name="Kumar K."/>
            <person name="McCouch S."/>
            <person name="Juretic N."/>
            <person name="Hoen D."/>
            <person name="Wright S."/>
            <person name="Bruskiewich R."/>
            <person name="Bureau T."/>
            <person name="Miyao A."/>
            <person name="Hirochika H."/>
            <person name="Nishikawa T."/>
            <person name="Kadowaki K."/>
            <person name="Sugiura M."/>
            <person name="Burr B."/>
            <person name="Sasaki T."/>
        </authorList>
    </citation>
    <scope>NUCLEOTIDE SEQUENCE [LARGE SCALE GENOMIC DNA]</scope>
    <source>
        <strain evidence="2">cv. Nipponbare</strain>
    </source>
</reference>
<name>Q6K4J1_ORYSJ</name>
<dbReference type="EMBL" id="AP005555">
    <property type="protein sequence ID" value="BAD22230.1"/>
    <property type="molecule type" value="Genomic_DNA"/>
</dbReference>